<gene>
    <name evidence="7" type="ORF">UX20_C0014G0003</name>
</gene>
<feature type="domain" description="Translation initiation factor 3 N-terminal" evidence="6">
    <location>
        <begin position="23"/>
        <end position="92"/>
    </location>
</feature>
<dbReference type="AlphaFoldDB" id="A0A0G1MZT4"/>
<comment type="similarity">
    <text evidence="1">Belongs to the IF-3 family.</text>
</comment>
<dbReference type="Proteomes" id="UP000034911">
    <property type="component" value="Unassembled WGS sequence"/>
</dbReference>
<evidence type="ECO:0000259" key="5">
    <source>
        <dbReference type="Pfam" id="PF00707"/>
    </source>
</evidence>
<dbReference type="GO" id="GO:0016020">
    <property type="term" value="C:membrane"/>
    <property type="evidence" value="ECO:0007669"/>
    <property type="project" value="TreeGrafter"/>
</dbReference>
<accession>A0A0G1MZT4</accession>
<evidence type="ECO:0000256" key="2">
    <source>
        <dbReference type="ARBA" id="ARBA00022540"/>
    </source>
</evidence>
<dbReference type="STRING" id="1619050.UX20_C0014G0003"/>
<dbReference type="EMBL" id="LCLH01000014">
    <property type="protein sequence ID" value="KKU13744.1"/>
    <property type="molecule type" value="Genomic_DNA"/>
</dbReference>
<dbReference type="InterPro" id="IPR036787">
    <property type="entry name" value="T_IF-3_N_sf"/>
</dbReference>
<sequence length="190" mass="21792">MRISRHRRSRPREEPIIQHKYKVNHFINSSELRVIDENGENLGVLPTHKALAIAEERGFDLVEVNPIAQPPIAKILNYGQFKYEKEKELKKQKSKSKEVELKGIRLSTRIGVGDRAVRLKQAGEFLKEGNKVRVEIILKGRERQFSHLANEVILQFVDSVKKEIPCHIEQDLTRQGGKISLVITKSGVKD</sequence>
<dbReference type="InterPro" id="IPR019815">
    <property type="entry name" value="Translation_initiation_fac_3_C"/>
</dbReference>
<dbReference type="SUPFAM" id="SSF54364">
    <property type="entry name" value="Translation initiation factor IF3, N-terminal domain"/>
    <property type="match status" value="1"/>
</dbReference>
<dbReference type="GO" id="GO:0032790">
    <property type="term" value="P:ribosome disassembly"/>
    <property type="evidence" value="ECO:0007669"/>
    <property type="project" value="TreeGrafter"/>
</dbReference>
<keyword evidence="3" id="KW-0648">Protein biosynthesis</keyword>
<dbReference type="Gene3D" id="3.30.110.10">
    <property type="entry name" value="Translation initiation factor 3 (IF-3), C-terminal domain"/>
    <property type="match status" value="1"/>
</dbReference>
<dbReference type="PANTHER" id="PTHR10938">
    <property type="entry name" value="TRANSLATION INITIATION FACTOR IF-3"/>
    <property type="match status" value="1"/>
</dbReference>
<dbReference type="InterPro" id="IPR036788">
    <property type="entry name" value="T_IF-3_C_sf"/>
</dbReference>
<dbReference type="SUPFAM" id="SSF55200">
    <property type="entry name" value="Translation initiation factor IF3, C-terminal domain"/>
    <property type="match status" value="1"/>
</dbReference>
<evidence type="ECO:0000313" key="8">
    <source>
        <dbReference type="Proteomes" id="UP000034911"/>
    </source>
</evidence>
<dbReference type="PATRIC" id="fig|1619050.3.peg.302"/>
<dbReference type="InterPro" id="IPR019814">
    <property type="entry name" value="Translation_initiation_fac_3_N"/>
</dbReference>
<evidence type="ECO:0000259" key="6">
    <source>
        <dbReference type="Pfam" id="PF05198"/>
    </source>
</evidence>
<dbReference type="Pfam" id="PF00707">
    <property type="entry name" value="IF3_C"/>
    <property type="match status" value="1"/>
</dbReference>
<dbReference type="PANTHER" id="PTHR10938:SF0">
    <property type="entry name" value="TRANSLATION INITIATION FACTOR IF-3, MITOCHONDRIAL"/>
    <property type="match status" value="1"/>
</dbReference>
<comment type="caution">
    <text evidence="7">The sequence shown here is derived from an EMBL/GenBank/DDBJ whole genome shotgun (WGS) entry which is preliminary data.</text>
</comment>
<reference evidence="7 8" key="1">
    <citation type="journal article" date="2015" name="Nature">
        <title>rRNA introns, odd ribosomes, and small enigmatic genomes across a large radiation of phyla.</title>
        <authorList>
            <person name="Brown C.T."/>
            <person name="Hug L.A."/>
            <person name="Thomas B.C."/>
            <person name="Sharon I."/>
            <person name="Castelle C.J."/>
            <person name="Singh A."/>
            <person name="Wilkins M.J."/>
            <person name="Williams K.H."/>
            <person name="Banfield J.F."/>
        </authorList>
    </citation>
    <scope>NUCLEOTIDE SEQUENCE [LARGE SCALE GENOMIC DNA]</scope>
</reference>
<dbReference type="Gene3D" id="3.10.20.80">
    <property type="entry name" value="Translation initiation factor 3 (IF-3), N-terminal domain"/>
    <property type="match status" value="1"/>
</dbReference>
<dbReference type="Pfam" id="PF05198">
    <property type="entry name" value="IF3_N"/>
    <property type="match status" value="1"/>
</dbReference>
<protein>
    <recommendedName>
        <fullName evidence="4">Translation initiation factor IF-3</fullName>
    </recommendedName>
</protein>
<name>A0A0G1MZT4_9BACT</name>
<dbReference type="InterPro" id="IPR001288">
    <property type="entry name" value="Translation_initiation_fac_3"/>
</dbReference>
<evidence type="ECO:0000256" key="1">
    <source>
        <dbReference type="ARBA" id="ARBA00005439"/>
    </source>
</evidence>
<organism evidence="7 8">
    <name type="scientific">Candidatus Magasanikbacteria bacterium GW2011_GWC2_45_8</name>
    <dbReference type="NCBI Taxonomy" id="1619050"/>
    <lineage>
        <taxon>Bacteria</taxon>
        <taxon>Candidatus Magasanikiibacteriota</taxon>
    </lineage>
</organism>
<proteinExistence type="inferred from homology"/>
<dbReference type="GO" id="GO:0043022">
    <property type="term" value="F:ribosome binding"/>
    <property type="evidence" value="ECO:0007669"/>
    <property type="project" value="TreeGrafter"/>
</dbReference>
<evidence type="ECO:0000313" key="7">
    <source>
        <dbReference type="EMBL" id="KKU13744.1"/>
    </source>
</evidence>
<feature type="domain" description="Translation initiation factor 3 C-terminal" evidence="5">
    <location>
        <begin position="99"/>
        <end position="184"/>
    </location>
</feature>
<evidence type="ECO:0000256" key="4">
    <source>
        <dbReference type="NCBIfam" id="TIGR00168"/>
    </source>
</evidence>
<dbReference type="NCBIfam" id="TIGR00168">
    <property type="entry name" value="infC"/>
    <property type="match status" value="1"/>
</dbReference>
<evidence type="ECO:0000256" key="3">
    <source>
        <dbReference type="ARBA" id="ARBA00022917"/>
    </source>
</evidence>
<dbReference type="GO" id="GO:0003743">
    <property type="term" value="F:translation initiation factor activity"/>
    <property type="evidence" value="ECO:0007669"/>
    <property type="project" value="UniProtKB-UniRule"/>
</dbReference>
<dbReference type="GO" id="GO:0005829">
    <property type="term" value="C:cytosol"/>
    <property type="evidence" value="ECO:0007669"/>
    <property type="project" value="TreeGrafter"/>
</dbReference>
<keyword evidence="2 7" id="KW-0396">Initiation factor</keyword>